<comment type="pathway">
    <text evidence="3">Cofactor biosynthesis; tetrahydrofolylpolyglutamate biosynthesis.</text>
</comment>
<evidence type="ECO:0000256" key="21">
    <source>
        <dbReference type="PIRNR" id="PIRNR001563"/>
    </source>
</evidence>
<protein>
    <recommendedName>
        <fullName evidence="7">Dihydrofolate synthase/folylpolyglutamate synthase</fullName>
        <ecNumber evidence="5">6.3.2.12</ecNumber>
        <ecNumber evidence="6">6.3.2.17</ecNumber>
    </recommendedName>
    <alternativeName>
        <fullName evidence="16">Folylpoly-gamma-glutamate synthetase-dihydrofolate synthetase</fullName>
    </alternativeName>
    <alternativeName>
        <fullName evidence="14">Folylpolyglutamate synthetase</fullName>
    </alternativeName>
    <alternativeName>
        <fullName evidence="15">Tetrahydrofolylpolyglutamate synthase</fullName>
    </alternativeName>
</protein>
<evidence type="ECO:0000256" key="20">
    <source>
        <dbReference type="ARBA" id="ARBA00049161"/>
    </source>
</evidence>
<dbReference type="GO" id="GO:0046656">
    <property type="term" value="P:folic acid biosynthetic process"/>
    <property type="evidence" value="ECO:0007669"/>
    <property type="project" value="UniProtKB-KW"/>
</dbReference>
<evidence type="ECO:0000256" key="17">
    <source>
        <dbReference type="ARBA" id="ARBA00047493"/>
    </source>
</evidence>
<evidence type="ECO:0000256" key="9">
    <source>
        <dbReference type="ARBA" id="ARBA00022723"/>
    </source>
</evidence>
<dbReference type="GO" id="GO:0046872">
    <property type="term" value="F:metal ion binding"/>
    <property type="evidence" value="ECO:0007669"/>
    <property type="project" value="UniProtKB-KW"/>
</dbReference>
<evidence type="ECO:0000259" key="22">
    <source>
        <dbReference type="Pfam" id="PF02875"/>
    </source>
</evidence>
<dbReference type="SUPFAM" id="SSF53623">
    <property type="entry name" value="MurD-like peptide ligases, catalytic domain"/>
    <property type="match status" value="1"/>
</dbReference>
<comment type="pathway">
    <text evidence="2">Cofactor biosynthesis; tetrahydrofolate biosynthesis; 7,8-dihydrofolate from 2-amino-4-hydroxy-6-hydroxymethyl-7,8-dihydropteridine diphosphate and 4-aminobenzoate: step 2/2.</text>
</comment>
<evidence type="ECO:0000256" key="6">
    <source>
        <dbReference type="ARBA" id="ARBA00013025"/>
    </source>
</evidence>
<keyword evidence="24" id="KW-1185">Reference proteome</keyword>
<keyword evidence="9" id="KW-0479">Metal-binding</keyword>
<organism evidence="23 24">
    <name type="scientific">Sphingobium nicotianae</name>
    <dbReference type="NCBI Taxonomy" id="2782607"/>
    <lineage>
        <taxon>Bacteria</taxon>
        <taxon>Pseudomonadati</taxon>
        <taxon>Pseudomonadota</taxon>
        <taxon>Alphaproteobacteria</taxon>
        <taxon>Sphingomonadales</taxon>
        <taxon>Sphingomonadaceae</taxon>
        <taxon>Sphingobium</taxon>
    </lineage>
</organism>
<comment type="catalytic activity">
    <reaction evidence="19">
        <text>(6R)-5,10-methylenetetrahydrofolyl-(gamma-L-Glu)(n) + L-glutamate + ATP = (6R)-5,10-methylenetetrahydrofolyl-(gamma-L-Glu)(n+1) + ADP + phosphate + H(+)</text>
        <dbReference type="Rhea" id="RHEA:51912"/>
        <dbReference type="Rhea" id="RHEA-COMP:13257"/>
        <dbReference type="Rhea" id="RHEA-COMP:13258"/>
        <dbReference type="ChEBI" id="CHEBI:15378"/>
        <dbReference type="ChEBI" id="CHEBI:29985"/>
        <dbReference type="ChEBI" id="CHEBI:30616"/>
        <dbReference type="ChEBI" id="CHEBI:43474"/>
        <dbReference type="ChEBI" id="CHEBI:136572"/>
        <dbReference type="ChEBI" id="CHEBI:456216"/>
        <dbReference type="EC" id="6.3.2.17"/>
    </reaction>
</comment>
<evidence type="ECO:0000256" key="8">
    <source>
        <dbReference type="ARBA" id="ARBA00022598"/>
    </source>
</evidence>
<dbReference type="InterPro" id="IPR018109">
    <property type="entry name" value="Folylpolyglutamate_synth_CS"/>
</dbReference>
<dbReference type="AlphaFoldDB" id="A0A9X1DBV4"/>
<dbReference type="PANTHER" id="PTHR11136">
    <property type="entry name" value="FOLYLPOLYGLUTAMATE SYNTHASE-RELATED"/>
    <property type="match status" value="1"/>
</dbReference>
<keyword evidence="12" id="KW-0460">Magnesium</keyword>
<evidence type="ECO:0000313" key="24">
    <source>
        <dbReference type="Proteomes" id="UP001138757"/>
    </source>
</evidence>
<name>A0A9X1DBV4_9SPHN</name>
<dbReference type="RefSeq" id="WP_214622877.1">
    <property type="nucleotide sequence ID" value="NZ_JAHGAW010000005.1"/>
</dbReference>
<dbReference type="Gene3D" id="3.40.1190.10">
    <property type="entry name" value="Mur-like, catalytic domain"/>
    <property type="match status" value="1"/>
</dbReference>
<keyword evidence="8 21" id="KW-0436">Ligase</keyword>
<evidence type="ECO:0000256" key="19">
    <source>
        <dbReference type="ARBA" id="ARBA00049035"/>
    </source>
</evidence>
<dbReference type="GO" id="GO:0008841">
    <property type="term" value="F:dihydrofolate synthase activity"/>
    <property type="evidence" value="ECO:0007669"/>
    <property type="project" value="UniProtKB-EC"/>
</dbReference>
<comment type="caution">
    <text evidence="23">The sequence shown here is derived from an EMBL/GenBank/DDBJ whole genome shotgun (WGS) entry which is preliminary data.</text>
</comment>
<evidence type="ECO:0000256" key="12">
    <source>
        <dbReference type="ARBA" id="ARBA00022842"/>
    </source>
</evidence>
<evidence type="ECO:0000256" key="10">
    <source>
        <dbReference type="ARBA" id="ARBA00022741"/>
    </source>
</evidence>
<dbReference type="Pfam" id="PF02875">
    <property type="entry name" value="Mur_ligase_C"/>
    <property type="match status" value="1"/>
</dbReference>
<comment type="catalytic activity">
    <reaction evidence="17">
        <text>(6S)-5,6,7,8-tetrahydrofolyl-(gamma-L-Glu)(n) + L-glutamate + ATP = (6S)-5,6,7,8-tetrahydrofolyl-(gamma-L-Glu)(n+1) + ADP + phosphate + H(+)</text>
        <dbReference type="Rhea" id="RHEA:10580"/>
        <dbReference type="Rhea" id="RHEA-COMP:14738"/>
        <dbReference type="Rhea" id="RHEA-COMP:14740"/>
        <dbReference type="ChEBI" id="CHEBI:15378"/>
        <dbReference type="ChEBI" id="CHEBI:29985"/>
        <dbReference type="ChEBI" id="CHEBI:30616"/>
        <dbReference type="ChEBI" id="CHEBI:43474"/>
        <dbReference type="ChEBI" id="CHEBI:141005"/>
        <dbReference type="ChEBI" id="CHEBI:456216"/>
        <dbReference type="EC" id="6.3.2.17"/>
    </reaction>
</comment>
<dbReference type="InterPro" id="IPR036615">
    <property type="entry name" value="Mur_ligase_C_dom_sf"/>
</dbReference>
<evidence type="ECO:0000313" key="23">
    <source>
        <dbReference type="EMBL" id="MBT2187132.1"/>
    </source>
</evidence>
<dbReference type="GO" id="GO:0004326">
    <property type="term" value="F:tetrahydrofolylpolyglutamate synthase activity"/>
    <property type="evidence" value="ECO:0007669"/>
    <property type="project" value="UniProtKB-EC"/>
</dbReference>
<dbReference type="Proteomes" id="UP001138757">
    <property type="component" value="Unassembled WGS sequence"/>
</dbReference>
<reference evidence="23" key="1">
    <citation type="submission" date="2021-05" db="EMBL/GenBank/DDBJ databases">
        <title>Genome of Sphingobium sp. strain.</title>
        <authorList>
            <person name="Fan R."/>
        </authorList>
    </citation>
    <scope>NUCLEOTIDE SEQUENCE</scope>
    <source>
        <strain evidence="23">H33</strain>
    </source>
</reference>
<dbReference type="InterPro" id="IPR036565">
    <property type="entry name" value="Mur-like_cat_sf"/>
</dbReference>
<dbReference type="GO" id="GO:0005524">
    <property type="term" value="F:ATP binding"/>
    <property type="evidence" value="ECO:0007669"/>
    <property type="project" value="UniProtKB-KW"/>
</dbReference>
<gene>
    <name evidence="23" type="ORF">KK488_09270</name>
</gene>
<evidence type="ECO:0000256" key="14">
    <source>
        <dbReference type="ARBA" id="ARBA00030048"/>
    </source>
</evidence>
<dbReference type="EMBL" id="JAHGAW010000005">
    <property type="protein sequence ID" value="MBT2187132.1"/>
    <property type="molecule type" value="Genomic_DNA"/>
</dbReference>
<feature type="domain" description="Mur ligase C-terminal" evidence="22">
    <location>
        <begin position="319"/>
        <end position="431"/>
    </location>
</feature>
<comment type="catalytic activity">
    <reaction evidence="20">
        <text>7,8-dihydropteroate + L-glutamate + ATP = 7,8-dihydrofolate + ADP + phosphate + H(+)</text>
        <dbReference type="Rhea" id="RHEA:23584"/>
        <dbReference type="ChEBI" id="CHEBI:15378"/>
        <dbReference type="ChEBI" id="CHEBI:17839"/>
        <dbReference type="ChEBI" id="CHEBI:29985"/>
        <dbReference type="ChEBI" id="CHEBI:30616"/>
        <dbReference type="ChEBI" id="CHEBI:43474"/>
        <dbReference type="ChEBI" id="CHEBI:57451"/>
        <dbReference type="ChEBI" id="CHEBI:456216"/>
        <dbReference type="EC" id="6.3.2.12"/>
    </reaction>
</comment>
<accession>A0A9X1DBV4</accession>
<evidence type="ECO:0000256" key="7">
    <source>
        <dbReference type="ARBA" id="ARBA00019357"/>
    </source>
</evidence>
<comment type="catalytic activity">
    <reaction evidence="18">
        <text>10-formyltetrahydrofolyl-(gamma-L-Glu)(n) + L-glutamate + ATP = 10-formyltetrahydrofolyl-(gamma-L-Glu)(n+1) + ADP + phosphate + H(+)</text>
        <dbReference type="Rhea" id="RHEA:51904"/>
        <dbReference type="Rhea" id="RHEA-COMP:13088"/>
        <dbReference type="Rhea" id="RHEA-COMP:14300"/>
        <dbReference type="ChEBI" id="CHEBI:15378"/>
        <dbReference type="ChEBI" id="CHEBI:29985"/>
        <dbReference type="ChEBI" id="CHEBI:30616"/>
        <dbReference type="ChEBI" id="CHEBI:43474"/>
        <dbReference type="ChEBI" id="CHEBI:134413"/>
        <dbReference type="ChEBI" id="CHEBI:456216"/>
        <dbReference type="EC" id="6.3.2.17"/>
    </reaction>
</comment>
<sequence length="447" mass="47583">MADHAVSDDPAVQKQLERLGTLSPGRDLLGLERISELMRRLGNPERDLPPVFHVAGTNGKGSTCAYLRAALEAEGYAVHVFTSPHLVRFNERIRLAGTLIDDATLARALEETLDVGGDIGASFFEVTQAAAFKLFATVPAGACVIEVGVGGRLDSTNILPGPAACGIASLAIDHEAFLLIPEDGTPTDPLSRIAFEKAGIAKHGSPLLTQRYSTAMTATIAQVCERVGAIHLPRGEAWDIVEYQEQLHYRDAHGRIDLPLPRLAGKHQAGNLGLAIAMLRHQSILPVSEAALRAAPLWAQWPARMQRLDPGPLTDLLPGRTVILDGGHNPDAGQALAATLTDSDLARDGIDLVTGMLANKDIAGFLTPLRPLLRSIRSLPVPGHEHHGHEVFAALAAQWGLPHSAFDTVQQAFADIAKDATSDRTVLIAGTLYLAGQVLMANGQPPV</sequence>
<evidence type="ECO:0000256" key="15">
    <source>
        <dbReference type="ARBA" id="ARBA00030592"/>
    </source>
</evidence>
<dbReference type="EC" id="6.3.2.12" evidence="5"/>
<dbReference type="SUPFAM" id="SSF53244">
    <property type="entry name" value="MurD-like peptide ligases, peptide-binding domain"/>
    <property type="match status" value="1"/>
</dbReference>
<proteinExistence type="inferred from homology"/>
<keyword evidence="11 21" id="KW-0067">ATP-binding</keyword>
<evidence type="ECO:0000256" key="1">
    <source>
        <dbReference type="ARBA" id="ARBA00002714"/>
    </source>
</evidence>
<dbReference type="InterPro" id="IPR004101">
    <property type="entry name" value="Mur_ligase_C"/>
</dbReference>
<evidence type="ECO:0000256" key="2">
    <source>
        <dbReference type="ARBA" id="ARBA00004799"/>
    </source>
</evidence>
<evidence type="ECO:0000256" key="5">
    <source>
        <dbReference type="ARBA" id="ARBA00013023"/>
    </source>
</evidence>
<dbReference type="GO" id="GO:0005737">
    <property type="term" value="C:cytoplasm"/>
    <property type="evidence" value="ECO:0007669"/>
    <property type="project" value="TreeGrafter"/>
</dbReference>
<dbReference type="Gene3D" id="3.90.190.20">
    <property type="entry name" value="Mur ligase, C-terminal domain"/>
    <property type="match status" value="1"/>
</dbReference>
<evidence type="ECO:0000256" key="11">
    <source>
        <dbReference type="ARBA" id="ARBA00022840"/>
    </source>
</evidence>
<evidence type="ECO:0000256" key="16">
    <source>
        <dbReference type="ARBA" id="ARBA00032510"/>
    </source>
</evidence>
<dbReference type="PIRSF" id="PIRSF001563">
    <property type="entry name" value="Folylpolyglu_synth"/>
    <property type="match status" value="1"/>
</dbReference>
<dbReference type="EC" id="6.3.2.17" evidence="6"/>
<dbReference type="NCBIfam" id="TIGR01499">
    <property type="entry name" value="folC"/>
    <property type="match status" value="1"/>
</dbReference>
<evidence type="ECO:0000256" key="18">
    <source>
        <dbReference type="ARBA" id="ARBA00047808"/>
    </source>
</evidence>
<dbReference type="InterPro" id="IPR001645">
    <property type="entry name" value="Folylpolyglutamate_synth"/>
</dbReference>
<evidence type="ECO:0000256" key="13">
    <source>
        <dbReference type="ARBA" id="ARBA00022909"/>
    </source>
</evidence>
<dbReference type="PROSITE" id="PS01012">
    <property type="entry name" value="FOLYLPOLYGLU_SYNT_2"/>
    <property type="match status" value="1"/>
</dbReference>
<keyword evidence="13" id="KW-0289">Folate biosynthesis</keyword>
<evidence type="ECO:0000256" key="4">
    <source>
        <dbReference type="ARBA" id="ARBA00008276"/>
    </source>
</evidence>
<comment type="function">
    <text evidence="1">Functions in two distinct reactions of the de novo folate biosynthetic pathway. Catalyzes the addition of a glutamate residue to dihydropteroate (7,8-dihydropteroate or H2Pte) to form dihydrofolate (7,8-dihydrofolate monoglutamate or H2Pte-Glu). Also catalyzes successive additions of L-glutamate to tetrahydrofolate or 10-formyltetrahydrofolate or 5,10-methylenetetrahydrofolate, leading to folylpolyglutamate derivatives.</text>
</comment>
<dbReference type="PANTHER" id="PTHR11136:SF0">
    <property type="entry name" value="DIHYDROFOLATE SYNTHETASE-RELATED"/>
    <property type="match status" value="1"/>
</dbReference>
<evidence type="ECO:0000256" key="3">
    <source>
        <dbReference type="ARBA" id="ARBA00005150"/>
    </source>
</evidence>
<keyword evidence="10 21" id="KW-0547">Nucleotide-binding</keyword>
<comment type="similarity">
    <text evidence="4 21">Belongs to the folylpolyglutamate synthase family.</text>
</comment>